<reference evidence="15" key="1">
    <citation type="submission" date="2022-11" db="UniProtKB">
        <authorList>
            <consortium name="WormBaseParasite"/>
        </authorList>
    </citation>
    <scope>IDENTIFICATION</scope>
</reference>
<organism evidence="14 15">
    <name type="scientific">Acrobeloides nanus</name>
    <dbReference type="NCBI Taxonomy" id="290746"/>
    <lineage>
        <taxon>Eukaryota</taxon>
        <taxon>Metazoa</taxon>
        <taxon>Ecdysozoa</taxon>
        <taxon>Nematoda</taxon>
        <taxon>Chromadorea</taxon>
        <taxon>Rhabditida</taxon>
        <taxon>Tylenchina</taxon>
        <taxon>Cephalobomorpha</taxon>
        <taxon>Cephaloboidea</taxon>
        <taxon>Cephalobidae</taxon>
        <taxon>Acrobeloides</taxon>
    </lineage>
</organism>
<evidence type="ECO:0000256" key="2">
    <source>
        <dbReference type="ARBA" id="ARBA00013856"/>
    </source>
</evidence>
<dbReference type="Gene3D" id="3.30.70.330">
    <property type="match status" value="1"/>
</dbReference>
<dbReference type="GO" id="GO:0003723">
    <property type="term" value="F:RNA binding"/>
    <property type="evidence" value="ECO:0007669"/>
    <property type="project" value="UniProtKB-UniRule"/>
</dbReference>
<evidence type="ECO:0000256" key="11">
    <source>
        <dbReference type="PROSITE-ProRule" id="PRU00176"/>
    </source>
</evidence>
<keyword evidence="14" id="KW-1185">Reference proteome</keyword>
<dbReference type="WBParaSite" id="ACRNAN_scaffold1123.g20211.t1">
    <property type="protein sequence ID" value="ACRNAN_scaffold1123.g20211.t1"/>
    <property type="gene ID" value="ACRNAN_scaffold1123.g20211"/>
</dbReference>
<evidence type="ECO:0000256" key="1">
    <source>
        <dbReference type="ARBA" id="ARBA00004556"/>
    </source>
</evidence>
<dbReference type="Proteomes" id="UP000887540">
    <property type="component" value="Unplaced"/>
</dbReference>
<dbReference type="PANTHER" id="PTHR23236">
    <property type="entry name" value="EUKARYOTIC TRANSLATION INITIATION FACTOR 4B/4H"/>
    <property type="match status" value="1"/>
</dbReference>
<dbReference type="InterPro" id="IPR000504">
    <property type="entry name" value="RRM_dom"/>
</dbReference>
<sequence length="304" mass="33648">MANRRPQRPLPEEPPFRAFVGNLPFDVVQGEIENIFNGLTIREIRMMRDRETDQFKGFAYVEFGNRDELQQALGYNGYEFDKRVLRIDVADNSNDKKSKDQRGGRGGGGWGHSDRGADRSRGSGFRGGPSGHRGSGSHERGGRGGGFNDRGDHGGFKVYTRGGNRGPRSGGYNSAGGGLGPRSGGYTSAGGGLPKKEENESVGYSAPSRFHALQDEDTDNQVSSPPPSDQPQRTRLQLKPRTTDPEELAKIRQREEEEEKKRREKLFMVKKPGSSASESEKHDDPLEPHQHEESEEADQGQHED</sequence>
<evidence type="ECO:0000313" key="14">
    <source>
        <dbReference type="Proteomes" id="UP000887540"/>
    </source>
</evidence>
<evidence type="ECO:0000256" key="4">
    <source>
        <dbReference type="ARBA" id="ARBA00022490"/>
    </source>
</evidence>
<dbReference type="PANTHER" id="PTHR23236:SF11">
    <property type="entry name" value="EUKARYOTIC TRANSLATION INITIATION FACTOR 4H"/>
    <property type="match status" value="1"/>
</dbReference>
<evidence type="ECO:0000256" key="9">
    <source>
        <dbReference type="ARBA" id="ARBA00022990"/>
    </source>
</evidence>
<evidence type="ECO:0000313" key="15">
    <source>
        <dbReference type="WBParaSite" id="ACRNAN_scaffold1123.g20211.t1"/>
    </source>
</evidence>
<keyword evidence="9" id="KW-0007">Acetylation</keyword>
<dbReference type="CDD" id="cd12401">
    <property type="entry name" value="RRM_eIF4H"/>
    <property type="match status" value="1"/>
</dbReference>
<dbReference type="AlphaFoldDB" id="A0A914CK94"/>
<feature type="compositionally biased region" description="Gly residues" evidence="12">
    <location>
        <begin position="124"/>
        <end position="134"/>
    </location>
</feature>
<dbReference type="SMART" id="SM00360">
    <property type="entry name" value="RRM"/>
    <property type="match status" value="1"/>
</dbReference>
<comment type="function">
    <text evidence="10">Stimulates the RNA helicase activity of EIF4A in the translation initiation complex. Binds weakly mRNA.</text>
</comment>
<keyword evidence="4" id="KW-0963">Cytoplasm</keyword>
<feature type="compositionally biased region" description="Basic and acidic residues" evidence="12">
    <location>
        <begin position="112"/>
        <end position="121"/>
    </location>
</feature>
<keyword evidence="6" id="KW-0597">Phosphoprotein</keyword>
<evidence type="ECO:0000256" key="5">
    <source>
        <dbReference type="ARBA" id="ARBA00022540"/>
    </source>
</evidence>
<feature type="region of interest" description="Disordered" evidence="12">
    <location>
        <begin position="91"/>
        <end position="304"/>
    </location>
</feature>
<accession>A0A914CK94</accession>
<keyword evidence="8" id="KW-0648">Protein biosynthesis</keyword>
<dbReference type="SUPFAM" id="SSF54928">
    <property type="entry name" value="RNA-binding domain, RBD"/>
    <property type="match status" value="1"/>
</dbReference>
<evidence type="ECO:0000256" key="12">
    <source>
        <dbReference type="SAM" id="MobiDB-lite"/>
    </source>
</evidence>
<feature type="domain" description="RRM" evidence="13">
    <location>
        <begin position="16"/>
        <end position="92"/>
    </location>
</feature>
<name>A0A914CK94_9BILA</name>
<dbReference type="Pfam" id="PF00076">
    <property type="entry name" value="RRM_1"/>
    <property type="match status" value="1"/>
</dbReference>
<dbReference type="InterPro" id="IPR035979">
    <property type="entry name" value="RBD_domain_sf"/>
</dbReference>
<evidence type="ECO:0000256" key="7">
    <source>
        <dbReference type="ARBA" id="ARBA00022884"/>
    </source>
</evidence>
<keyword evidence="7 11" id="KW-0694">RNA-binding</keyword>
<dbReference type="InterPro" id="IPR012677">
    <property type="entry name" value="Nucleotide-bd_a/b_plait_sf"/>
</dbReference>
<evidence type="ECO:0000256" key="6">
    <source>
        <dbReference type="ARBA" id="ARBA00022553"/>
    </source>
</evidence>
<comment type="subcellular location">
    <subcellularLocation>
        <location evidence="1">Cytoplasm</location>
        <location evidence="1">Perinuclear region</location>
    </subcellularLocation>
</comment>
<dbReference type="GO" id="GO:0048471">
    <property type="term" value="C:perinuclear region of cytoplasm"/>
    <property type="evidence" value="ECO:0007669"/>
    <property type="project" value="UniProtKB-SubCell"/>
</dbReference>
<evidence type="ECO:0000256" key="8">
    <source>
        <dbReference type="ARBA" id="ARBA00022917"/>
    </source>
</evidence>
<dbReference type="InterPro" id="IPR034229">
    <property type="entry name" value="eIF4H_RRM"/>
</dbReference>
<feature type="compositionally biased region" description="Basic and acidic residues" evidence="12">
    <location>
        <begin position="241"/>
        <end position="267"/>
    </location>
</feature>
<evidence type="ECO:0000259" key="13">
    <source>
        <dbReference type="PROSITE" id="PS50102"/>
    </source>
</evidence>
<evidence type="ECO:0000256" key="10">
    <source>
        <dbReference type="ARBA" id="ARBA00025462"/>
    </source>
</evidence>
<dbReference type="GO" id="GO:0003743">
    <property type="term" value="F:translation initiation factor activity"/>
    <property type="evidence" value="ECO:0007669"/>
    <property type="project" value="UniProtKB-KW"/>
</dbReference>
<feature type="compositionally biased region" description="Gly residues" evidence="12">
    <location>
        <begin position="163"/>
        <end position="193"/>
    </location>
</feature>
<protein>
    <recommendedName>
        <fullName evidence="2">Eukaryotic translation initiation factor 4H</fullName>
    </recommendedName>
</protein>
<keyword evidence="5" id="KW-0396">Initiation factor</keyword>
<evidence type="ECO:0000256" key="3">
    <source>
        <dbReference type="ARBA" id="ARBA00022481"/>
    </source>
</evidence>
<dbReference type="PROSITE" id="PS50102">
    <property type="entry name" value="RRM"/>
    <property type="match status" value="1"/>
</dbReference>
<feature type="compositionally biased region" description="Basic and acidic residues" evidence="12">
    <location>
        <begin position="91"/>
        <end position="103"/>
    </location>
</feature>
<proteinExistence type="predicted"/>
<keyword evidence="3" id="KW-0488">Methylation</keyword>
<feature type="compositionally biased region" description="Basic and acidic residues" evidence="12">
    <location>
        <begin position="278"/>
        <end position="292"/>
    </location>
</feature>